<dbReference type="PIRSF" id="PIRSF006755">
    <property type="entry name" value="DTB_synth"/>
    <property type="match status" value="1"/>
</dbReference>
<dbReference type="Gene3D" id="3.40.50.300">
    <property type="entry name" value="P-loop containing nucleotide triphosphate hydrolases"/>
    <property type="match status" value="1"/>
</dbReference>
<dbReference type="GO" id="GO:0000287">
    <property type="term" value="F:magnesium ion binding"/>
    <property type="evidence" value="ECO:0007669"/>
    <property type="project" value="UniProtKB-UniRule"/>
</dbReference>
<dbReference type="SUPFAM" id="SSF52540">
    <property type="entry name" value="P-loop containing nucleoside triphosphate hydrolases"/>
    <property type="match status" value="1"/>
</dbReference>
<dbReference type="RefSeq" id="WP_084050107.1">
    <property type="nucleotide sequence ID" value="NZ_FWWU01000009.1"/>
</dbReference>
<dbReference type="EMBL" id="FWWU01000009">
    <property type="protein sequence ID" value="SMB95543.1"/>
    <property type="molecule type" value="Genomic_DNA"/>
</dbReference>
<dbReference type="OrthoDB" id="9802097at2"/>
<evidence type="ECO:0000313" key="2">
    <source>
        <dbReference type="EMBL" id="SMB95543.1"/>
    </source>
</evidence>
<feature type="binding site" evidence="1">
    <location>
        <begin position="185"/>
        <end position="187"/>
    </location>
    <ligand>
        <name>ATP</name>
        <dbReference type="ChEBI" id="CHEBI:30616"/>
    </ligand>
</feature>
<name>A0A1W1VQJ6_9DEIO</name>
<comment type="cofactor">
    <cofactor evidence="1">
        <name>Mg(2+)</name>
        <dbReference type="ChEBI" id="CHEBI:18420"/>
    </cofactor>
</comment>
<keyword evidence="1" id="KW-0067">ATP-binding</keyword>
<dbReference type="Proteomes" id="UP000192582">
    <property type="component" value="Unassembled WGS sequence"/>
</dbReference>
<dbReference type="GO" id="GO:0005737">
    <property type="term" value="C:cytoplasm"/>
    <property type="evidence" value="ECO:0007669"/>
    <property type="project" value="UniProtKB-SubCell"/>
</dbReference>
<feature type="binding site" evidence="1">
    <location>
        <begin position="101"/>
        <end position="104"/>
    </location>
    <ligand>
        <name>ATP</name>
        <dbReference type="ChEBI" id="CHEBI:30616"/>
    </ligand>
</feature>
<comment type="catalytic activity">
    <reaction evidence="1">
        <text>(7R,8S)-7,8-diammoniononanoate + CO2 + ATP = (4R,5S)-dethiobiotin + ADP + phosphate + 3 H(+)</text>
        <dbReference type="Rhea" id="RHEA:15805"/>
        <dbReference type="ChEBI" id="CHEBI:15378"/>
        <dbReference type="ChEBI" id="CHEBI:16526"/>
        <dbReference type="ChEBI" id="CHEBI:30616"/>
        <dbReference type="ChEBI" id="CHEBI:43474"/>
        <dbReference type="ChEBI" id="CHEBI:149469"/>
        <dbReference type="ChEBI" id="CHEBI:149473"/>
        <dbReference type="ChEBI" id="CHEBI:456216"/>
        <dbReference type="EC" id="6.3.3.3"/>
    </reaction>
</comment>
<keyword evidence="1" id="KW-0436">Ligase</keyword>
<protein>
    <recommendedName>
        <fullName evidence="1">ATP-dependent dethiobiotin synthetase BioD</fullName>
        <ecNumber evidence="1">6.3.3.3</ecNumber>
    </recommendedName>
    <alternativeName>
        <fullName evidence="1">DTB synthetase</fullName>
        <shortName evidence="1">DTBS</shortName>
    </alternativeName>
    <alternativeName>
        <fullName evidence="1">Dethiobiotin synthase</fullName>
    </alternativeName>
</protein>
<keyword evidence="1" id="KW-0093">Biotin biosynthesis</keyword>
<feature type="active site" evidence="1">
    <location>
        <position position="33"/>
    </location>
</feature>
<feature type="binding site" evidence="1">
    <location>
        <position position="37"/>
    </location>
    <ligand>
        <name>substrate</name>
    </ligand>
</feature>
<feature type="binding site" evidence="1">
    <location>
        <position position="17"/>
    </location>
    <ligand>
        <name>Mg(2+)</name>
        <dbReference type="ChEBI" id="CHEBI:18420"/>
    </ligand>
</feature>
<comment type="subcellular location">
    <subcellularLocation>
        <location evidence="1">Cytoplasm</location>
    </subcellularLocation>
</comment>
<keyword evidence="1" id="KW-0963">Cytoplasm</keyword>
<gene>
    <name evidence="1" type="primary">bioD</name>
    <name evidence="2" type="ORF">SAMN00790413_02883</name>
</gene>
<keyword evidence="2" id="KW-0489">Methyltransferase</keyword>
<dbReference type="GO" id="GO:0005524">
    <property type="term" value="F:ATP binding"/>
    <property type="evidence" value="ECO:0007669"/>
    <property type="project" value="UniProtKB-UniRule"/>
</dbReference>
<dbReference type="GO" id="GO:0032259">
    <property type="term" value="P:methylation"/>
    <property type="evidence" value="ECO:0007669"/>
    <property type="project" value="UniProtKB-KW"/>
</dbReference>
<dbReference type="HAMAP" id="MF_00336">
    <property type="entry name" value="BioD"/>
    <property type="match status" value="1"/>
</dbReference>
<dbReference type="AlphaFoldDB" id="A0A1W1VQJ6"/>
<comment type="subunit">
    <text evidence="1">Homodimer.</text>
</comment>
<dbReference type="Pfam" id="PF13500">
    <property type="entry name" value="AAA_26"/>
    <property type="match status" value="1"/>
</dbReference>
<reference evidence="2 3" key="1">
    <citation type="submission" date="2017-04" db="EMBL/GenBank/DDBJ databases">
        <authorList>
            <person name="Afonso C.L."/>
            <person name="Miller P.J."/>
            <person name="Scott M.A."/>
            <person name="Spackman E."/>
            <person name="Goraichik I."/>
            <person name="Dimitrov K.M."/>
            <person name="Suarez D.L."/>
            <person name="Swayne D.E."/>
        </authorList>
    </citation>
    <scope>NUCLEOTIDE SEQUENCE [LARGE SCALE GENOMIC DNA]</scope>
    <source>
        <strain evidence="2 3">KR-140</strain>
    </source>
</reference>
<keyword evidence="1" id="KW-0547">Nucleotide-binding</keyword>
<keyword evidence="1" id="KW-0460">Magnesium</keyword>
<comment type="pathway">
    <text evidence="1">Cofactor biosynthesis; biotin biosynthesis; biotin from 7,8-diaminononanoate: step 1/2.</text>
</comment>
<dbReference type="PANTHER" id="PTHR43210">
    <property type="entry name" value="DETHIOBIOTIN SYNTHETASE"/>
    <property type="match status" value="1"/>
</dbReference>
<keyword evidence="2" id="KW-0808">Transferase</keyword>
<keyword evidence="3" id="KW-1185">Reference proteome</keyword>
<feature type="binding site" evidence="1">
    <location>
        <position position="101"/>
    </location>
    <ligand>
        <name>Mg(2+)</name>
        <dbReference type="ChEBI" id="CHEBI:18420"/>
    </ligand>
</feature>
<dbReference type="GO" id="GO:0004141">
    <property type="term" value="F:dethiobiotin synthase activity"/>
    <property type="evidence" value="ECO:0007669"/>
    <property type="project" value="UniProtKB-UniRule"/>
</dbReference>
<proteinExistence type="inferred from homology"/>
<dbReference type="EC" id="6.3.3.3" evidence="1"/>
<organism evidence="2 3">
    <name type="scientific">Deinococcus hopiensis KR-140</name>
    <dbReference type="NCBI Taxonomy" id="695939"/>
    <lineage>
        <taxon>Bacteria</taxon>
        <taxon>Thermotogati</taxon>
        <taxon>Deinococcota</taxon>
        <taxon>Deinococci</taxon>
        <taxon>Deinococcales</taxon>
        <taxon>Deinococcaceae</taxon>
        <taxon>Deinococcus</taxon>
    </lineage>
</organism>
<dbReference type="GO" id="GO:0008168">
    <property type="term" value="F:methyltransferase activity"/>
    <property type="evidence" value="ECO:0007669"/>
    <property type="project" value="UniProtKB-KW"/>
</dbReference>
<sequence>MLRGVFVTGTDTGVGKTVVSAALCLAWGAAYWKPLQTGAVDGDDDTAAVTHLAALSPEQVFAPGRVYGEPAAPERAATLEGTEVRISSLTPPQTSAPLVVEGAGGLLVPINADETMADLMAALGLPAVVVARSTLGTINHTLLTLEALRSRGLPLLGVVMSGPPSAPNREAIERHGGVRVLAEFPRLDEVTPAEVARLAGLLPDLKVTA</sequence>
<dbReference type="NCBIfam" id="TIGR00347">
    <property type="entry name" value="bioD"/>
    <property type="match status" value="1"/>
</dbReference>
<accession>A0A1W1VQJ6</accession>
<keyword evidence="1" id="KW-0479">Metal-binding</keyword>
<comment type="similarity">
    <text evidence="1">Belongs to the dethiobiotin synthetase family.</text>
</comment>
<dbReference type="UniPathway" id="UPA00078">
    <property type="reaction ID" value="UER00161"/>
</dbReference>
<dbReference type="CDD" id="cd03109">
    <property type="entry name" value="DTBS"/>
    <property type="match status" value="1"/>
</dbReference>
<dbReference type="GO" id="GO:0009102">
    <property type="term" value="P:biotin biosynthetic process"/>
    <property type="evidence" value="ECO:0007669"/>
    <property type="project" value="UniProtKB-UniRule"/>
</dbReference>
<feature type="binding site" evidence="1">
    <location>
        <begin position="13"/>
        <end position="18"/>
    </location>
    <ligand>
        <name>ATP</name>
        <dbReference type="ChEBI" id="CHEBI:30616"/>
    </ligand>
</feature>
<dbReference type="PANTHER" id="PTHR43210:SF5">
    <property type="entry name" value="DETHIOBIOTIN SYNTHETASE"/>
    <property type="match status" value="1"/>
</dbReference>
<evidence type="ECO:0000313" key="3">
    <source>
        <dbReference type="Proteomes" id="UP000192582"/>
    </source>
</evidence>
<comment type="caution">
    <text evidence="1">Lacks conserved residue(s) required for the propagation of feature annotation.</text>
</comment>
<evidence type="ECO:0000256" key="1">
    <source>
        <dbReference type="HAMAP-Rule" id="MF_00336"/>
    </source>
</evidence>
<dbReference type="InterPro" id="IPR004472">
    <property type="entry name" value="DTB_synth_BioD"/>
</dbReference>
<dbReference type="STRING" id="695939.SAMN00790413_02883"/>
<comment type="function">
    <text evidence="1">Catalyzes a mechanistically unusual reaction, the ATP-dependent insertion of CO2 between the N7 and N8 nitrogen atoms of 7,8-diaminopelargonic acid (DAPA, also called 7,8-diammoniononanoate) to form a ureido ring.</text>
</comment>
<dbReference type="InterPro" id="IPR027417">
    <property type="entry name" value="P-loop_NTPase"/>
</dbReference>